<dbReference type="PANTHER" id="PTHR11596">
    <property type="entry name" value="ALKALINE PHOSPHATASE"/>
    <property type="match status" value="1"/>
</dbReference>
<dbReference type="Pfam" id="PF00245">
    <property type="entry name" value="Alk_phosphatase"/>
    <property type="match status" value="1"/>
</dbReference>
<evidence type="ECO:0000313" key="3">
    <source>
        <dbReference type="EMBL" id="KAL1900374.1"/>
    </source>
</evidence>
<dbReference type="SMART" id="SM00098">
    <property type="entry name" value="alkPPc"/>
    <property type="match status" value="1"/>
</dbReference>
<evidence type="ECO:0000256" key="2">
    <source>
        <dbReference type="SAM" id="SignalP"/>
    </source>
</evidence>
<dbReference type="Proteomes" id="UP001583280">
    <property type="component" value="Unassembled WGS sequence"/>
</dbReference>
<protein>
    <recommendedName>
        <fullName evidence="1">alkaline phosphatase</fullName>
        <ecNumber evidence="1">3.1.3.1</ecNumber>
    </recommendedName>
</protein>
<feature type="signal peptide" evidence="2">
    <location>
        <begin position="1"/>
        <end position="16"/>
    </location>
</feature>
<reference evidence="3 4" key="1">
    <citation type="journal article" date="2024" name="IMA Fungus">
        <title>IMA Genome - F19 : A genome assembly and annotation guide to empower mycologists, including annotated draft genome sequences of Ceratocystis pirilliformis, Diaporthe australafricana, Fusarium ophioides, Paecilomyces lecythidis, and Sporothrix stenoceras.</title>
        <authorList>
            <person name="Aylward J."/>
            <person name="Wilson A.M."/>
            <person name="Visagie C.M."/>
            <person name="Spraker J."/>
            <person name="Barnes I."/>
            <person name="Buitendag C."/>
            <person name="Ceriani C."/>
            <person name="Del Mar Angel L."/>
            <person name="du Plessis D."/>
            <person name="Fuchs T."/>
            <person name="Gasser K."/>
            <person name="Kramer D."/>
            <person name="Li W."/>
            <person name="Munsamy K."/>
            <person name="Piso A."/>
            <person name="Price J.L."/>
            <person name="Sonnekus B."/>
            <person name="Thomas C."/>
            <person name="van der Nest A."/>
            <person name="van Dijk A."/>
            <person name="van Heerden A."/>
            <person name="van Vuuren N."/>
            <person name="Yilmaz N."/>
            <person name="Duong T.A."/>
            <person name="van der Merwe N.A."/>
            <person name="Wingfield M.J."/>
            <person name="Wingfield B.D."/>
        </authorList>
    </citation>
    <scope>NUCLEOTIDE SEQUENCE [LARGE SCALE GENOMIC DNA]</scope>
    <source>
        <strain evidence="3 4">CMW 12675</strain>
    </source>
</reference>
<comment type="caution">
    <text evidence="3">The sequence shown here is derived from an EMBL/GenBank/DDBJ whole genome shotgun (WGS) entry which is preliminary data.</text>
</comment>
<dbReference type="InterPro" id="IPR001952">
    <property type="entry name" value="Alkaline_phosphatase"/>
</dbReference>
<keyword evidence="4" id="KW-1185">Reference proteome</keyword>
<keyword evidence="2" id="KW-0732">Signal</keyword>
<dbReference type="PANTHER" id="PTHR11596:SF72">
    <property type="entry name" value="ALKALINE PHOSPHATASE"/>
    <property type="match status" value="1"/>
</dbReference>
<evidence type="ECO:0000313" key="4">
    <source>
        <dbReference type="Proteomes" id="UP001583280"/>
    </source>
</evidence>
<evidence type="ECO:0000256" key="1">
    <source>
        <dbReference type="ARBA" id="ARBA00012647"/>
    </source>
</evidence>
<dbReference type="Gene3D" id="3.40.720.10">
    <property type="entry name" value="Alkaline Phosphatase, subunit A"/>
    <property type="match status" value="2"/>
</dbReference>
<dbReference type="InterPro" id="IPR017850">
    <property type="entry name" value="Alkaline_phosphatase_core_sf"/>
</dbReference>
<dbReference type="SUPFAM" id="SSF53649">
    <property type="entry name" value="Alkaline phosphatase-like"/>
    <property type="match status" value="1"/>
</dbReference>
<organism evidence="3 4">
    <name type="scientific">Ceratocystis pirilliformis</name>
    <dbReference type="NCBI Taxonomy" id="259994"/>
    <lineage>
        <taxon>Eukaryota</taxon>
        <taxon>Fungi</taxon>
        <taxon>Dikarya</taxon>
        <taxon>Ascomycota</taxon>
        <taxon>Pezizomycotina</taxon>
        <taxon>Sordariomycetes</taxon>
        <taxon>Hypocreomycetidae</taxon>
        <taxon>Microascales</taxon>
        <taxon>Ceratocystidaceae</taxon>
        <taxon>Ceratocystis</taxon>
    </lineage>
</organism>
<dbReference type="EC" id="3.1.3.1" evidence="1"/>
<feature type="chain" id="PRO_5045403797" description="alkaline phosphatase" evidence="2">
    <location>
        <begin position="17"/>
        <end position="475"/>
    </location>
</feature>
<gene>
    <name evidence="3" type="ORF">Cpir12675_000956</name>
</gene>
<dbReference type="EMBL" id="JAWDJO010000013">
    <property type="protein sequence ID" value="KAL1900374.1"/>
    <property type="molecule type" value="Genomic_DNA"/>
</dbReference>
<sequence length="475" mass="52943">MDKLTSLALLASASLADFLPGQHFDLRVEVHAPLNGTEAFNNGVPDEAFTTTIRKFGDEVARHISEFFPTEEPKLEKWQFGWYEDRLARVAESKSIVNVAFRMYHRIRINESGEYEVILTYYNGETTVVNWAVRTISNDCKTKNVILFIGDDYCCPYAGTQVSQREVPVPHGYDPFPVLDHQMTHSIDTTMTDSANSASALCSGHKSTLDQFDDSKVKTIVKLVTRILGMHWSAATAANLHDATPAALVSHARPRSNYGPTIDQALNSITNYTWNEYVGAEVFFGGSAEAFLPDRHIDPENLAKMKNHPSSEAVPTLDVPGLKEIASKATEITQELDYDRALGDLLELDDILSKTIEQLKKMGILDETQIIATADHGHGFDVFGSDDTKYLAAAETDRQKRNAISVYGQSGESQYTNPVSGISYNTGPNFPMNWEPRYAMAADMVARPDHHEDYCVRKDGSRSLIIRTYDENGKK</sequence>
<accession>A0ABR3ZJN7</accession>
<proteinExistence type="predicted"/>
<name>A0ABR3ZJN7_9PEZI</name>